<keyword evidence="3" id="KW-1185">Reference proteome</keyword>
<organism evidence="2 3">
    <name type="scientific">Pontibacter lucknowensis</name>
    <dbReference type="NCBI Taxonomy" id="1077936"/>
    <lineage>
        <taxon>Bacteria</taxon>
        <taxon>Pseudomonadati</taxon>
        <taxon>Bacteroidota</taxon>
        <taxon>Cytophagia</taxon>
        <taxon>Cytophagales</taxon>
        <taxon>Hymenobacteraceae</taxon>
        <taxon>Pontibacter</taxon>
    </lineage>
</organism>
<evidence type="ECO:0000313" key="3">
    <source>
        <dbReference type="Proteomes" id="UP000185924"/>
    </source>
</evidence>
<proteinExistence type="predicted"/>
<dbReference type="STRING" id="1077936.SAMN05421545_1608"/>
<keyword evidence="1" id="KW-0812">Transmembrane</keyword>
<evidence type="ECO:0000256" key="1">
    <source>
        <dbReference type="SAM" id="Phobius"/>
    </source>
</evidence>
<dbReference type="PROSITE" id="PS51257">
    <property type="entry name" value="PROKAR_LIPOPROTEIN"/>
    <property type="match status" value="1"/>
</dbReference>
<evidence type="ECO:0008006" key="4">
    <source>
        <dbReference type="Google" id="ProtNLM"/>
    </source>
</evidence>
<feature type="transmembrane region" description="Helical" evidence="1">
    <location>
        <begin position="20"/>
        <end position="37"/>
    </location>
</feature>
<accession>A0A1N6WKR7</accession>
<dbReference type="AlphaFoldDB" id="A0A1N6WKR7"/>
<protein>
    <recommendedName>
        <fullName evidence="4">SmpA / OmlA family protein</fullName>
    </recommendedName>
</protein>
<keyword evidence="1" id="KW-1133">Transmembrane helix</keyword>
<keyword evidence="1" id="KW-0472">Membrane</keyword>
<evidence type="ECO:0000313" key="2">
    <source>
        <dbReference type="EMBL" id="SIQ90672.1"/>
    </source>
</evidence>
<reference evidence="3" key="1">
    <citation type="submission" date="2017-01" db="EMBL/GenBank/DDBJ databases">
        <authorList>
            <person name="Varghese N."/>
            <person name="Submissions S."/>
        </authorList>
    </citation>
    <scope>NUCLEOTIDE SEQUENCE [LARGE SCALE GENOMIC DNA]</scope>
    <source>
        <strain evidence="3">DM9</strain>
    </source>
</reference>
<dbReference type="Proteomes" id="UP000185924">
    <property type="component" value="Unassembled WGS sequence"/>
</dbReference>
<dbReference type="EMBL" id="FTNM01000002">
    <property type="protein sequence ID" value="SIQ90672.1"/>
    <property type="molecule type" value="Genomic_DNA"/>
</dbReference>
<gene>
    <name evidence="2" type="ORF">SAMN05421545_1608</name>
</gene>
<name>A0A1N6WKR7_9BACT</name>
<sequence length="145" mass="16975">MYAKVGCCNFEVREPQMKTYYFYTLLLMLLLGCADPARIEGFDSDKWQQDKRGCQGQRSTMVKEFDGIRRELYGRPEEEVKDILGKPDAEQLMRRGQRVFIYYFEPGSHCNERNKLSEANRAEVRFNALSKVSEITYLRPLPVSN</sequence>